<feature type="active site" description="Nucleophile" evidence="5">
    <location>
        <position position="3"/>
    </location>
</feature>
<dbReference type="Proteomes" id="UP000216605">
    <property type="component" value="Unassembled WGS sequence"/>
</dbReference>
<comment type="similarity">
    <text evidence="1">Belongs to the low molecular weight phosphotyrosine protein phosphatase family.</text>
</comment>
<evidence type="ECO:0000256" key="4">
    <source>
        <dbReference type="ARBA" id="ARBA00022912"/>
    </source>
</evidence>
<dbReference type="InterPro" id="IPR036196">
    <property type="entry name" value="Ptyr_pPase_sf"/>
</dbReference>
<dbReference type="PRINTS" id="PR00719">
    <property type="entry name" value="LMWPTPASE"/>
</dbReference>
<keyword evidence="8" id="KW-1185">Reference proteome</keyword>
<accession>A0A255Z8M5</accession>
<dbReference type="EC" id="3.1.3.48" evidence="2"/>
<dbReference type="PANTHER" id="PTHR11717">
    <property type="entry name" value="LOW MOLECULAR WEIGHT PROTEIN TYROSINE PHOSPHATASE"/>
    <property type="match status" value="1"/>
</dbReference>
<evidence type="ECO:0000256" key="2">
    <source>
        <dbReference type="ARBA" id="ARBA00013064"/>
    </source>
</evidence>
<dbReference type="Pfam" id="PF01451">
    <property type="entry name" value="LMWPc"/>
    <property type="match status" value="1"/>
</dbReference>
<gene>
    <name evidence="7" type="ORF">CHU92_07650</name>
</gene>
<proteinExistence type="inferred from homology"/>
<evidence type="ECO:0000256" key="5">
    <source>
        <dbReference type="PIRSR" id="PIRSR617867-1"/>
    </source>
</evidence>
<dbReference type="InterPro" id="IPR017867">
    <property type="entry name" value="Tyr_phospatase_low_mol_wt"/>
</dbReference>
<dbReference type="SMART" id="SM00226">
    <property type="entry name" value="LMWPc"/>
    <property type="match status" value="1"/>
</dbReference>
<evidence type="ECO:0000313" key="7">
    <source>
        <dbReference type="EMBL" id="OYQ37782.1"/>
    </source>
</evidence>
<dbReference type="OrthoDB" id="9784339at2"/>
<feature type="active site" description="Proton donor" evidence="5">
    <location>
        <position position="117"/>
    </location>
</feature>
<dbReference type="PANTHER" id="PTHR11717:SF7">
    <property type="entry name" value="LOW MOLECULAR WEIGHT PHOSPHOTYROSINE PROTEIN PHOSPHATASE"/>
    <property type="match status" value="1"/>
</dbReference>
<evidence type="ECO:0000259" key="6">
    <source>
        <dbReference type="SMART" id="SM00226"/>
    </source>
</evidence>
<reference evidence="7 8" key="1">
    <citation type="submission" date="2017-07" db="EMBL/GenBank/DDBJ databases">
        <title>Flavobacterium cyanobacteriorum sp. nov., isolated from cyanobacterial aggregates in a eutrophic lake.</title>
        <authorList>
            <person name="Cai H."/>
        </authorList>
    </citation>
    <scope>NUCLEOTIDE SEQUENCE [LARGE SCALE GENOMIC DNA]</scope>
    <source>
        <strain evidence="7 8">TH021</strain>
    </source>
</reference>
<organism evidence="7 8">
    <name type="scientific">Flavobacterium cyanobacteriorum</name>
    <dbReference type="NCBI Taxonomy" id="2022802"/>
    <lineage>
        <taxon>Bacteria</taxon>
        <taxon>Pseudomonadati</taxon>
        <taxon>Bacteroidota</taxon>
        <taxon>Flavobacteriia</taxon>
        <taxon>Flavobacteriales</taxon>
        <taxon>Flavobacteriaceae</taxon>
        <taxon>Flavobacterium</taxon>
    </lineage>
</organism>
<dbReference type="CDD" id="cd16343">
    <property type="entry name" value="LMWPTP"/>
    <property type="match status" value="1"/>
</dbReference>
<dbReference type="EMBL" id="NOXV01000250">
    <property type="protein sequence ID" value="OYQ37782.1"/>
    <property type="molecule type" value="Genomic_DNA"/>
</dbReference>
<dbReference type="AlphaFoldDB" id="A0A255Z8M5"/>
<evidence type="ECO:0000256" key="1">
    <source>
        <dbReference type="ARBA" id="ARBA00011063"/>
    </source>
</evidence>
<evidence type="ECO:0000256" key="3">
    <source>
        <dbReference type="ARBA" id="ARBA00022801"/>
    </source>
</evidence>
<dbReference type="InterPro" id="IPR050438">
    <property type="entry name" value="LMW_PTPase"/>
</dbReference>
<name>A0A255Z8M5_9FLAO</name>
<dbReference type="SUPFAM" id="SSF52788">
    <property type="entry name" value="Phosphotyrosine protein phosphatases I"/>
    <property type="match status" value="1"/>
</dbReference>
<feature type="active site" evidence="5">
    <location>
        <position position="9"/>
    </location>
</feature>
<dbReference type="Gene3D" id="3.40.50.2300">
    <property type="match status" value="1"/>
</dbReference>
<dbReference type="GO" id="GO:0004725">
    <property type="term" value="F:protein tyrosine phosphatase activity"/>
    <property type="evidence" value="ECO:0007669"/>
    <property type="project" value="UniProtKB-EC"/>
</dbReference>
<comment type="caution">
    <text evidence="7">The sequence shown here is derived from an EMBL/GenBank/DDBJ whole genome shotgun (WGS) entry which is preliminary data.</text>
</comment>
<keyword evidence="3" id="KW-0378">Hydrolase</keyword>
<evidence type="ECO:0000313" key="8">
    <source>
        <dbReference type="Proteomes" id="UP000216605"/>
    </source>
</evidence>
<feature type="domain" description="Phosphotyrosine protein phosphatase I" evidence="6">
    <location>
        <begin position="2"/>
        <end position="143"/>
    </location>
</feature>
<sequence>MVCLGNICRSPLAEGILQSKLPRDKFFVDSAGTGNWHVGQGPDKRSVLTAKSRGLDISCQTARQFNVEDFTKFDHIYVMDTSNYKDVVMLAPDTAAKAKVKLMMDEIFPGQNVDVPDPYWSEQGGFDKVYDMLDEACTLVAKKLLNEHS</sequence>
<keyword evidence="4" id="KW-0904">Protein phosphatase</keyword>
<dbReference type="InterPro" id="IPR023485">
    <property type="entry name" value="Ptyr_pPase"/>
</dbReference>
<protein>
    <recommendedName>
        <fullName evidence="2">protein-tyrosine-phosphatase</fullName>
        <ecNumber evidence="2">3.1.3.48</ecNumber>
    </recommendedName>
</protein>